<gene>
    <name evidence="2" type="ORF">E8E12_005411</name>
</gene>
<name>A0A9P4WZ16_9PLEO</name>
<proteinExistence type="predicted"/>
<evidence type="ECO:0000313" key="3">
    <source>
        <dbReference type="Proteomes" id="UP000758155"/>
    </source>
</evidence>
<feature type="transmembrane region" description="Helical" evidence="1">
    <location>
        <begin position="41"/>
        <end position="59"/>
    </location>
</feature>
<keyword evidence="1" id="KW-0472">Membrane</keyword>
<organism evidence="2 3">
    <name type="scientific">Didymella heteroderae</name>
    <dbReference type="NCBI Taxonomy" id="1769908"/>
    <lineage>
        <taxon>Eukaryota</taxon>
        <taxon>Fungi</taxon>
        <taxon>Dikarya</taxon>
        <taxon>Ascomycota</taxon>
        <taxon>Pezizomycotina</taxon>
        <taxon>Dothideomycetes</taxon>
        <taxon>Pleosporomycetidae</taxon>
        <taxon>Pleosporales</taxon>
        <taxon>Pleosporineae</taxon>
        <taxon>Didymellaceae</taxon>
        <taxon>Didymella</taxon>
    </lineage>
</organism>
<reference evidence="2" key="1">
    <citation type="submission" date="2019-04" db="EMBL/GenBank/DDBJ databases">
        <title>Sequencing of skin fungus with MAO and IRED activity.</title>
        <authorList>
            <person name="Marsaioli A.J."/>
            <person name="Bonatto J.M.C."/>
            <person name="Reis Junior O."/>
        </authorList>
    </citation>
    <scope>NUCLEOTIDE SEQUENCE</scope>
    <source>
        <strain evidence="2">28M1</strain>
    </source>
</reference>
<keyword evidence="3" id="KW-1185">Reference proteome</keyword>
<feature type="transmembrane region" description="Helical" evidence="1">
    <location>
        <begin position="89"/>
        <end position="107"/>
    </location>
</feature>
<protein>
    <submittedName>
        <fullName evidence="2">Uncharacterized protein</fullName>
    </submittedName>
</protein>
<dbReference type="Proteomes" id="UP000758155">
    <property type="component" value="Unassembled WGS sequence"/>
</dbReference>
<accession>A0A9P4WZ16</accession>
<keyword evidence="1" id="KW-0812">Transmembrane</keyword>
<comment type="caution">
    <text evidence="2">The sequence shown here is derived from an EMBL/GenBank/DDBJ whole genome shotgun (WGS) entry which is preliminary data.</text>
</comment>
<keyword evidence="1" id="KW-1133">Transmembrane helix</keyword>
<sequence length="177" mass="19417">MSSNGEAFDVDDRESYVNHYGQWTYRIGNTIFEATTRYDTIPIPLVIATFSATAISRLYRDGNDTGLMAGAGAAGGVFTLVQTDSTTTMPLLISLVLVYLSFHVVYCKVVCRQIAHGEGFVAVTIIIALSLLVVLARSPILIERSGMSSLWTFFPLQMLSMHFCSLALRGLKAYAEM</sequence>
<feature type="transmembrane region" description="Helical" evidence="1">
    <location>
        <begin position="66"/>
        <end position="83"/>
    </location>
</feature>
<dbReference type="OrthoDB" id="10558738at2759"/>
<evidence type="ECO:0000256" key="1">
    <source>
        <dbReference type="SAM" id="Phobius"/>
    </source>
</evidence>
<feature type="transmembrane region" description="Helical" evidence="1">
    <location>
        <begin position="119"/>
        <end position="142"/>
    </location>
</feature>
<dbReference type="EMBL" id="SWKV01000005">
    <property type="protein sequence ID" value="KAF3045896.1"/>
    <property type="molecule type" value="Genomic_DNA"/>
</dbReference>
<feature type="transmembrane region" description="Helical" evidence="1">
    <location>
        <begin position="148"/>
        <end position="168"/>
    </location>
</feature>
<dbReference type="AlphaFoldDB" id="A0A9P4WZ16"/>
<evidence type="ECO:0000313" key="2">
    <source>
        <dbReference type="EMBL" id="KAF3045896.1"/>
    </source>
</evidence>